<evidence type="ECO:0000256" key="12">
    <source>
        <dbReference type="ARBA" id="ARBA00042730"/>
    </source>
</evidence>
<dbReference type="PANTHER" id="PTHR11954">
    <property type="entry name" value="D-DOPACHROME DECARBOXYLASE"/>
    <property type="match status" value="1"/>
</dbReference>
<evidence type="ECO:0000256" key="3">
    <source>
        <dbReference type="ARBA" id="ARBA00022514"/>
    </source>
</evidence>
<dbReference type="InterPro" id="IPR014347">
    <property type="entry name" value="Tautomerase/MIF_sf"/>
</dbReference>
<organism evidence="13 17">
    <name type="scientific">Didymodactylos carnosus</name>
    <dbReference type="NCBI Taxonomy" id="1234261"/>
    <lineage>
        <taxon>Eukaryota</taxon>
        <taxon>Metazoa</taxon>
        <taxon>Spiralia</taxon>
        <taxon>Gnathifera</taxon>
        <taxon>Rotifera</taxon>
        <taxon>Eurotatoria</taxon>
        <taxon>Bdelloidea</taxon>
        <taxon>Philodinida</taxon>
        <taxon>Philodinidae</taxon>
        <taxon>Didymodactylos</taxon>
    </lineage>
</organism>
<keyword evidence="5" id="KW-0413">Isomerase</keyword>
<evidence type="ECO:0000256" key="9">
    <source>
        <dbReference type="ARBA" id="ARBA00039086"/>
    </source>
</evidence>
<dbReference type="Gene3D" id="3.30.429.10">
    <property type="entry name" value="Macrophage Migration Inhibitory Factor"/>
    <property type="match status" value="1"/>
</dbReference>
<evidence type="ECO:0000256" key="8">
    <source>
        <dbReference type="ARBA" id="ARBA00038932"/>
    </source>
</evidence>
<dbReference type="GO" id="GO:0004167">
    <property type="term" value="F:dopachrome isomerase activity"/>
    <property type="evidence" value="ECO:0007669"/>
    <property type="project" value="UniProtKB-EC"/>
</dbReference>
<evidence type="ECO:0000313" key="13">
    <source>
        <dbReference type="EMBL" id="CAF1258992.1"/>
    </source>
</evidence>
<evidence type="ECO:0000313" key="15">
    <source>
        <dbReference type="EMBL" id="CAF4034680.1"/>
    </source>
</evidence>
<evidence type="ECO:0000256" key="1">
    <source>
        <dbReference type="ARBA" id="ARBA00004613"/>
    </source>
</evidence>
<evidence type="ECO:0000313" key="16">
    <source>
        <dbReference type="EMBL" id="CAF4276899.1"/>
    </source>
</evidence>
<dbReference type="EMBL" id="CAJOBC010017854">
    <property type="protein sequence ID" value="CAF4034680.1"/>
    <property type="molecule type" value="Genomic_DNA"/>
</dbReference>
<dbReference type="GO" id="GO:0005615">
    <property type="term" value="C:extracellular space"/>
    <property type="evidence" value="ECO:0007669"/>
    <property type="project" value="UniProtKB-KW"/>
</dbReference>
<accession>A0A815APR3</accession>
<dbReference type="GO" id="GO:0050178">
    <property type="term" value="F:phenylpyruvate tautomerase activity"/>
    <property type="evidence" value="ECO:0007669"/>
    <property type="project" value="UniProtKB-EC"/>
</dbReference>
<dbReference type="Proteomes" id="UP000681722">
    <property type="component" value="Unassembled WGS sequence"/>
</dbReference>
<evidence type="ECO:0000256" key="11">
    <source>
        <dbReference type="ARBA" id="ARBA00041912"/>
    </source>
</evidence>
<dbReference type="GO" id="GO:0005125">
    <property type="term" value="F:cytokine activity"/>
    <property type="evidence" value="ECO:0007669"/>
    <property type="project" value="UniProtKB-KW"/>
</dbReference>
<comment type="catalytic activity">
    <reaction evidence="6">
        <text>3-phenylpyruvate = enol-phenylpyruvate</text>
        <dbReference type="Rhea" id="RHEA:17097"/>
        <dbReference type="ChEBI" id="CHEBI:16815"/>
        <dbReference type="ChEBI" id="CHEBI:18005"/>
        <dbReference type="EC" id="5.3.2.1"/>
    </reaction>
</comment>
<dbReference type="OrthoDB" id="255819at2759"/>
<sequence>MKKDFLKSEGTKYLSERPLQDLSKTLAELTGIPEKFFSVHIQGGQKMLFGGSYDPTAIIHVTSINLKDDLPEKISNEVMTLFENELNIPATRMYIHFVTTKADMVGYNKSTMANY</sequence>
<keyword evidence="4" id="KW-0964">Secreted</keyword>
<dbReference type="InterPro" id="IPR001398">
    <property type="entry name" value="Macrophage_inhib_fac"/>
</dbReference>
<dbReference type="PANTHER" id="PTHR11954:SF6">
    <property type="entry name" value="MACROPHAGE MIGRATION INHIBITORY FACTOR"/>
    <property type="match status" value="1"/>
</dbReference>
<comment type="catalytic activity">
    <reaction evidence="7">
        <text>L-dopachrome = 5,6-dihydroxyindole-2-carboxylate</text>
        <dbReference type="Rhea" id="RHEA:13041"/>
        <dbReference type="ChEBI" id="CHEBI:16875"/>
        <dbReference type="ChEBI" id="CHEBI:57509"/>
        <dbReference type="EC" id="5.3.3.12"/>
    </reaction>
</comment>
<dbReference type="EMBL" id="CAJOBA010054703">
    <property type="protein sequence ID" value="CAF4276899.1"/>
    <property type="molecule type" value="Genomic_DNA"/>
</dbReference>
<dbReference type="Pfam" id="PF01187">
    <property type="entry name" value="MIF"/>
    <property type="match status" value="1"/>
</dbReference>
<name>A0A815APR3_9BILA</name>
<keyword evidence="3" id="KW-0202">Cytokine</keyword>
<dbReference type="Proteomes" id="UP000663829">
    <property type="component" value="Unassembled WGS sequence"/>
</dbReference>
<dbReference type="EC" id="5.3.2.1" evidence="9"/>
<evidence type="ECO:0000256" key="10">
    <source>
        <dbReference type="ARBA" id="ARBA00041631"/>
    </source>
</evidence>
<evidence type="ECO:0000256" key="5">
    <source>
        <dbReference type="ARBA" id="ARBA00023235"/>
    </source>
</evidence>
<evidence type="ECO:0000256" key="7">
    <source>
        <dbReference type="ARBA" id="ARBA00036823"/>
    </source>
</evidence>
<evidence type="ECO:0000313" key="17">
    <source>
        <dbReference type="Proteomes" id="UP000663829"/>
    </source>
</evidence>
<reference evidence="13" key="1">
    <citation type="submission" date="2021-02" db="EMBL/GenBank/DDBJ databases">
        <authorList>
            <person name="Nowell W R."/>
        </authorList>
    </citation>
    <scope>NUCLEOTIDE SEQUENCE</scope>
</reference>
<evidence type="ECO:0000256" key="6">
    <source>
        <dbReference type="ARBA" id="ARBA00036735"/>
    </source>
</evidence>
<dbReference type="Proteomes" id="UP000682733">
    <property type="component" value="Unassembled WGS sequence"/>
</dbReference>
<evidence type="ECO:0000256" key="4">
    <source>
        <dbReference type="ARBA" id="ARBA00022525"/>
    </source>
</evidence>
<comment type="caution">
    <text evidence="13">The sequence shown here is derived from an EMBL/GenBank/DDBJ whole genome shotgun (WGS) entry which is preliminary data.</text>
</comment>
<evidence type="ECO:0000313" key="14">
    <source>
        <dbReference type="EMBL" id="CAF1487178.1"/>
    </source>
</evidence>
<dbReference type="Proteomes" id="UP000677228">
    <property type="component" value="Unassembled WGS sequence"/>
</dbReference>
<dbReference type="EMBL" id="CAJNOK010032745">
    <property type="protein sequence ID" value="CAF1487178.1"/>
    <property type="molecule type" value="Genomic_DNA"/>
</dbReference>
<dbReference type="EC" id="5.3.3.12" evidence="8"/>
<evidence type="ECO:0000256" key="2">
    <source>
        <dbReference type="ARBA" id="ARBA00005851"/>
    </source>
</evidence>
<gene>
    <name evidence="13" type="ORF">GPM918_LOCUS26511</name>
    <name evidence="14" type="ORF">OVA965_LOCUS36327</name>
    <name evidence="15" type="ORF">SRO942_LOCUS26676</name>
    <name evidence="16" type="ORF">TMI583_LOCUS37338</name>
</gene>
<protein>
    <recommendedName>
        <fullName evidence="12">L-dopachrome isomerase</fullName>
        <ecNumber evidence="9">5.3.2.1</ecNumber>
        <ecNumber evidence="8">5.3.3.12</ecNumber>
    </recommendedName>
    <alternativeName>
        <fullName evidence="10">L-dopachrome tautomerase</fullName>
    </alternativeName>
    <alternativeName>
        <fullName evidence="11">Phenylpyruvate tautomerase</fullName>
    </alternativeName>
</protein>
<dbReference type="SUPFAM" id="SSF55331">
    <property type="entry name" value="Tautomerase/MIF"/>
    <property type="match status" value="1"/>
</dbReference>
<proteinExistence type="inferred from homology"/>
<keyword evidence="17" id="KW-1185">Reference proteome</keyword>
<comment type="subcellular location">
    <subcellularLocation>
        <location evidence="1">Secreted</location>
    </subcellularLocation>
</comment>
<dbReference type="EMBL" id="CAJNOQ010010708">
    <property type="protein sequence ID" value="CAF1258992.1"/>
    <property type="molecule type" value="Genomic_DNA"/>
</dbReference>
<comment type="similarity">
    <text evidence="2">Belongs to the MIF family.</text>
</comment>
<dbReference type="AlphaFoldDB" id="A0A815APR3"/>